<dbReference type="Gene3D" id="3.40.1440.10">
    <property type="entry name" value="GIY-YIG endonuclease"/>
    <property type="match status" value="1"/>
</dbReference>
<comment type="caution">
    <text evidence="11">The sequence shown here is derived from an EMBL/GenBank/DDBJ whole genome shotgun (WGS) entry which is preliminary data.</text>
</comment>
<dbReference type="EMBL" id="JAVHUL010000004">
    <property type="protein sequence ID" value="MDQ7916433.1"/>
    <property type="molecule type" value="Genomic_DNA"/>
</dbReference>
<keyword evidence="12" id="KW-1185">Reference proteome</keyword>
<keyword evidence="6" id="KW-0742">SOS response</keyword>
<dbReference type="SUPFAM" id="SSF82771">
    <property type="entry name" value="GIY-YIG endonuclease"/>
    <property type="match status" value="1"/>
</dbReference>
<dbReference type="InterPro" id="IPR000305">
    <property type="entry name" value="GIY-YIG_endonuc"/>
</dbReference>
<keyword evidence="11" id="KW-0269">Exonuclease</keyword>
<accession>A0ABU0ZY98</accession>
<dbReference type="InterPro" id="IPR035901">
    <property type="entry name" value="GIY-YIG_endonuc_sf"/>
</dbReference>
<evidence type="ECO:0000313" key="12">
    <source>
        <dbReference type="Proteomes" id="UP001230915"/>
    </source>
</evidence>
<evidence type="ECO:0000259" key="10">
    <source>
        <dbReference type="PROSITE" id="PS50164"/>
    </source>
</evidence>
<organism evidence="11 12">
    <name type="scientific">Mesonia profundi</name>
    <dbReference type="NCBI Taxonomy" id="3070998"/>
    <lineage>
        <taxon>Bacteria</taxon>
        <taxon>Pseudomonadati</taxon>
        <taxon>Bacteroidota</taxon>
        <taxon>Flavobacteriia</taxon>
        <taxon>Flavobacteriales</taxon>
        <taxon>Flavobacteriaceae</taxon>
        <taxon>Mesonia</taxon>
    </lineage>
</organism>
<dbReference type="CDD" id="cd10434">
    <property type="entry name" value="GIY-YIG_UvrC_Cho"/>
    <property type="match status" value="1"/>
</dbReference>
<evidence type="ECO:0000256" key="3">
    <source>
        <dbReference type="ARBA" id="ARBA00022801"/>
    </source>
</evidence>
<evidence type="ECO:0000256" key="7">
    <source>
        <dbReference type="ARBA" id="ARBA00040756"/>
    </source>
</evidence>
<evidence type="ECO:0000313" key="11">
    <source>
        <dbReference type="EMBL" id="MDQ7916433.1"/>
    </source>
</evidence>
<sequence>MYAIVDIETTGGKYNEEGVTEIAIYKFDGHEIVDQFISLVNPERSIQPFVVGLTGINNDMLRNAPKFHEVAKRIIEITTECVLVAHNAKFDYRILKMEYQRLGYTYERQNICTVELSKKLILDQPSYSLGKLTKSLGIPITDRHRASGDALATVKLFQLLLNKDSEKEIIKKSIRKIPTNQLDNKLIRILEEVPSNVGVYYMHNEAGDIIYIGKSNNIRKRLNQHFTNDSHKSKNMRQEIAAVSYELTGNELLALLKENDEIKKNKPKYNRALKKDIFNYAVESFTNEAGYIEFKVMKSSLVEAPLTTFTTLKQAKNFMEILTETYGLCQKFTGLHKTDSSCFNYFIKSCDGACIGEESPEAYNEKVQEVLKHFSYLNKNMIIVDRGRENGEKSILLIEDGKFQGYGYASLNHQISNIDILKNIIAPMPNNRDAQHIIQSYMRRKKNIKVIEF</sequence>
<evidence type="ECO:0000256" key="2">
    <source>
        <dbReference type="ARBA" id="ARBA00022769"/>
    </source>
</evidence>
<protein>
    <recommendedName>
        <fullName evidence="7">Excinuclease cho</fullName>
    </recommendedName>
    <alternativeName>
        <fullName evidence="9">Endonuclease cho</fullName>
    </alternativeName>
    <alternativeName>
        <fullName evidence="8">UvrC homolog protein</fullName>
    </alternativeName>
</protein>
<dbReference type="NCBIfam" id="TIGR00573">
    <property type="entry name" value="dnaq"/>
    <property type="match status" value="1"/>
</dbReference>
<evidence type="ECO:0000256" key="6">
    <source>
        <dbReference type="ARBA" id="ARBA00023236"/>
    </source>
</evidence>
<keyword evidence="2" id="KW-0228">DNA excision</keyword>
<proteinExistence type="predicted"/>
<dbReference type="PANTHER" id="PTHR30562:SF10">
    <property type="entry name" value="EXCINUCLEASE CHO"/>
    <property type="match status" value="1"/>
</dbReference>
<keyword evidence="4" id="KW-0267">Excision nuclease</keyword>
<keyword evidence="3" id="KW-0378">Hydrolase</keyword>
<dbReference type="GO" id="GO:0004527">
    <property type="term" value="F:exonuclease activity"/>
    <property type="evidence" value="ECO:0007669"/>
    <property type="project" value="UniProtKB-KW"/>
</dbReference>
<evidence type="ECO:0000256" key="4">
    <source>
        <dbReference type="ARBA" id="ARBA00022881"/>
    </source>
</evidence>
<dbReference type="Gene3D" id="3.30.420.10">
    <property type="entry name" value="Ribonuclease H-like superfamily/Ribonuclease H"/>
    <property type="match status" value="1"/>
</dbReference>
<keyword evidence="11" id="KW-0540">Nuclease</keyword>
<dbReference type="InterPro" id="IPR012337">
    <property type="entry name" value="RNaseH-like_sf"/>
</dbReference>
<keyword evidence="1" id="KW-0227">DNA damage</keyword>
<dbReference type="PROSITE" id="PS50164">
    <property type="entry name" value="GIY_YIG"/>
    <property type="match status" value="1"/>
</dbReference>
<dbReference type="SUPFAM" id="SSF53098">
    <property type="entry name" value="Ribonuclease H-like"/>
    <property type="match status" value="1"/>
</dbReference>
<feature type="domain" description="GIY-YIG" evidence="10">
    <location>
        <begin position="195"/>
        <end position="271"/>
    </location>
</feature>
<dbReference type="RefSeq" id="WP_308863083.1">
    <property type="nucleotide sequence ID" value="NZ_JAVHUL010000004.1"/>
</dbReference>
<dbReference type="InterPro" id="IPR013520">
    <property type="entry name" value="Ribonucl_H"/>
</dbReference>
<dbReference type="InterPro" id="IPR050066">
    <property type="entry name" value="UvrABC_protein_C"/>
</dbReference>
<evidence type="ECO:0000256" key="1">
    <source>
        <dbReference type="ARBA" id="ARBA00022763"/>
    </source>
</evidence>
<dbReference type="InterPro" id="IPR036397">
    <property type="entry name" value="RNaseH_sf"/>
</dbReference>
<gene>
    <name evidence="11" type="ORF">RBU60_02515</name>
</gene>
<dbReference type="Proteomes" id="UP001230915">
    <property type="component" value="Unassembled WGS sequence"/>
</dbReference>
<dbReference type="InterPro" id="IPR047296">
    <property type="entry name" value="GIY-YIG_UvrC_Cho"/>
</dbReference>
<dbReference type="PANTHER" id="PTHR30562">
    <property type="entry name" value="UVRC/OXIDOREDUCTASE"/>
    <property type="match status" value="1"/>
</dbReference>
<dbReference type="InterPro" id="IPR006054">
    <property type="entry name" value="DnaQ"/>
</dbReference>
<evidence type="ECO:0000256" key="9">
    <source>
        <dbReference type="ARBA" id="ARBA00042732"/>
    </source>
</evidence>
<dbReference type="SMART" id="SM00479">
    <property type="entry name" value="EXOIII"/>
    <property type="match status" value="1"/>
</dbReference>
<dbReference type="Pfam" id="PF00929">
    <property type="entry name" value="RNase_T"/>
    <property type="match status" value="1"/>
</dbReference>
<name>A0ABU0ZY98_9FLAO</name>
<keyword evidence="5" id="KW-0234">DNA repair</keyword>
<dbReference type="CDD" id="cd06127">
    <property type="entry name" value="DEDDh"/>
    <property type="match status" value="1"/>
</dbReference>
<reference evidence="11 12" key="1">
    <citation type="submission" date="2023-08" db="EMBL/GenBank/DDBJ databases">
        <title>Mesonia sp. MT50, isolated from deep-sea sediment of the Mariana Trench.</title>
        <authorList>
            <person name="Fu H."/>
        </authorList>
    </citation>
    <scope>NUCLEOTIDE SEQUENCE [LARGE SCALE GENOMIC DNA]</scope>
    <source>
        <strain evidence="11 12">MT50</strain>
    </source>
</reference>
<evidence type="ECO:0000256" key="5">
    <source>
        <dbReference type="ARBA" id="ARBA00023204"/>
    </source>
</evidence>
<dbReference type="Pfam" id="PF01541">
    <property type="entry name" value="GIY-YIG"/>
    <property type="match status" value="1"/>
</dbReference>
<dbReference type="SMART" id="SM00465">
    <property type="entry name" value="GIYc"/>
    <property type="match status" value="1"/>
</dbReference>
<evidence type="ECO:0000256" key="8">
    <source>
        <dbReference type="ARBA" id="ARBA00042138"/>
    </source>
</evidence>